<evidence type="ECO:0000313" key="3">
    <source>
        <dbReference type="Proteomes" id="UP000197361"/>
    </source>
</evidence>
<feature type="region of interest" description="Disordered" evidence="1">
    <location>
        <begin position="64"/>
        <end position="98"/>
    </location>
</feature>
<dbReference type="EMBL" id="NISK01000002">
    <property type="protein sequence ID" value="OWQ97439.1"/>
    <property type="molecule type" value="Genomic_DNA"/>
</dbReference>
<comment type="caution">
    <text evidence="2">The sequence shown here is derived from an EMBL/GenBank/DDBJ whole genome shotgun (WGS) entry which is preliminary data.</text>
</comment>
<reference evidence="2 3" key="1">
    <citation type="journal article" date="2010" name="Int. J. Syst. Evol. Microbiol.">
        <title>Sphingopyxis bauzanensis sp. nov., a psychrophilic bacterium isolated from soil.</title>
        <authorList>
            <person name="Zhang D.C."/>
            <person name="Liu H.C."/>
            <person name="Xin Y.H."/>
            <person name="Zhou Y.G."/>
            <person name="Schinner F."/>
            <person name="Margesin R."/>
        </authorList>
    </citation>
    <scope>NUCLEOTIDE SEQUENCE [LARGE SCALE GENOMIC DNA]</scope>
    <source>
        <strain evidence="2 3">DSM 22271</strain>
    </source>
</reference>
<proteinExistence type="predicted"/>
<evidence type="ECO:0000313" key="2">
    <source>
        <dbReference type="EMBL" id="OWQ97439.1"/>
    </source>
</evidence>
<organism evidence="2 3">
    <name type="scientific">Sphingopyxis bauzanensis</name>
    <dbReference type="NCBI Taxonomy" id="651663"/>
    <lineage>
        <taxon>Bacteria</taxon>
        <taxon>Pseudomonadati</taxon>
        <taxon>Pseudomonadota</taxon>
        <taxon>Alphaproteobacteria</taxon>
        <taxon>Sphingomonadales</taxon>
        <taxon>Sphingomonadaceae</taxon>
        <taxon>Sphingopyxis</taxon>
    </lineage>
</organism>
<dbReference type="AlphaFoldDB" id="A0A246JWJ0"/>
<protein>
    <submittedName>
        <fullName evidence="2">Uncharacterized protein</fullName>
    </submittedName>
</protein>
<evidence type="ECO:0000256" key="1">
    <source>
        <dbReference type="SAM" id="MobiDB-lite"/>
    </source>
</evidence>
<gene>
    <name evidence="2" type="ORF">CDQ92_10470</name>
</gene>
<name>A0A246JWJ0_9SPHN</name>
<keyword evidence="3" id="KW-1185">Reference proteome</keyword>
<dbReference type="Proteomes" id="UP000197361">
    <property type="component" value="Unassembled WGS sequence"/>
</dbReference>
<accession>A0A246JWJ0</accession>
<sequence length="98" mass="11134">MRLTAVRKDCAITCAVKAFTPKLWCDPEYDHLRNRGYQRDPAGWRLAPAYELNPMPVDVKPRHHALTLNETDDASSMDTASSNRLGVDGVKNRPARRR</sequence>